<dbReference type="GO" id="GO:0000776">
    <property type="term" value="C:kinetochore"/>
    <property type="evidence" value="ECO:0007669"/>
    <property type="project" value="InterPro"/>
</dbReference>
<accession>A0A8C9V010</accession>
<dbReference type="PANTHER" id="PTHR31504:SF1">
    <property type="entry name" value="ZW10 INTERACTOR"/>
    <property type="match status" value="1"/>
</dbReference>
<dbReference type="Ensembl" id="ENSSFOT00015008104.2">
    <property type="protein sequence ID" value="ENSSFOP00015007989.1"/>
    <property type="gene ID" value="ENSSFOG00015005236.2"/>
</dbReference>
<dbReference type="GeneID" id="108936719"/>
<proteinExistence type="predicted"/>
<evidence type="ECO:0000256" key="1">
    <source>
        <dbReference type="SAM" id="MobiDB-lite"/>
    </source>
</evidence>
<evidence type="ECO:0000313" key="2">
    <source>
        <dbReference type="Ensembl" id="ENSSFOP00015007989.1"/>
    </source>
</evidence>
<keyword evidence="3" id="KW-1185">Reference proteome</keyword>
<protein>
    <submittedName>
        <fullName evidence="2">Si:dkey-225f5.4</fullName>
    </submittedName>
</protein>
<dbReference type="OrthoDB" id="9893446at2759"/>
<dbReference type="Proteomes" id="UP000694397">
    <property type="component" value="Chromosome 8"/>
</dbReference>
<reference evidence="2" key="2">
    <citation type="submission" date="2025-08" db="UniProtKB">
        <authorList>
            <consortium name="Ensembl"/>
        </authorList>
    </citation>
    <scope>IDENTIFICATION</scope>
</reference>
<dbReference type="AlphaFoldDB" id="A0A8C9V010"/>
<reference evidence="2" key="3">
    <citation type="submission" date="2025-09" db="UniProtKB">
        <authorList>
            <consortium name="Ensembl"/>
        </authorList>
    </citation>
    <scope>IDENTIFICATION</scope>
</reference>
<dbReference type="KEGG" id="sfm:108936719"/>
<organism evidence="2 3">
    <name type="scientific">Scleropages formosus</name>
    <name type="common">Asian bonytongue</name>
    <name type="synonym">Osteoglossum formosum</name>
    <dbReference type="NCBI Taxonomy" id="113540"/>
    <lineage>
        <taxon>Eukaryota</taxon>
        <taxon>Metazoa</taxon>
        <taxon>Chordata</taxon>
        <taxon>Craniata</taxon>
        <taxon>Vertebrata</taxon>
        <taxon>Euteleostomi</taxon>
        <taxon>Actinopterygii</taxon>
        <taxon>Neopterygii</taxon>
        <taxon>Teleostei</taxon>
        <taxon>Osteoglossocephala</taxon>
        <taxon>Osteoglossomorpha</taxon>
        <taxon>Osteoglossiformes</taxon>
        <taxon>Osteoglossidae</taxon>
        <taxon>Scleropages</taxon>
    </lineage>
</organism>
<name>A0A8C9V010_SCLFO</name>
<reference evidence="2 3" key="1">
    <citation type="submission" date="2019-04" db="EMBL/GenBank/DDBJ databases">
        <authorList>
            <consortium name="Wellcome Sanger Institute Data Sharing"/>
        </authorList>
    </citation>
    <scope>NUCLEOTIDE SEQUENCE [LARGE SCALE GENOMIC DNA]</scope>
</reference>
<sequence>MAGEKVAVLQQWCERAQKAVLGVEEGQEVVEAEPPASVMVPYLVNSRQKLKLMCRQQCVLDYILQLLETLESPDELLNNPCPQDIDETGHAKWKALKNEYREGVRRVQDSIVMLQEKMEQANKKKEMTSQLLTDLERKKAESKEKERLKQKMDKKAERQANAKLQELESAEEACQRTLQLMEQKITCLRAQMDSCLAQLDSWMVQRDDLQGSVQATLGLTGYRLRWVGEEELCVELRPQVCQPSLGDLDPLFLSLTWSADGIFHIKASKGPVDLVPEPLHGPLSQVSTALLEVMQSYLSQSKMLAEIQNLHSRFAIDWRPTQQELVFLKSSSVVCHLHVEAGYPSKGRVSLLSVRGEKGPISISSVQPPHENASLTEWLEYLSSSSQV</sequence>
<evidence type="ECO:0000313" key="3">
    <source>
        <dbReference type="Proteomes" id="UP000694397"/>
    </source>
</evidence>
<dbReference type="GeneTree" id="ENSGT00990000204190"/>
<dbReference type="PANTHER" id="PTHR31504">
    <property type="entry name" value="ZW10 INTERACTOR ZWINT"/>
    <property type="match status" value="1"/>
</dbReference>
<dbReference type="InterPro" id="IPR029092">
    <property type="entry name" value="Zwint-1"/>
</dbReference>
<gene>
    <name evidence="2" type="primary">si:dkey-225f5.4</name>
</gene>
<dbReference type="RefSeq" id="XP_018611775.1">
    <property type="nucleotide sequence ID" value="XM_018756259.2"/>
</dbReference>
<dbReference type="Pfam" id="PF15556">
    <property type="entry name" value="Zwint"/>
    <property type="match status" value="1"/>
</dbReference>
<feature type="region of interest" description="Disordered" evidence="1">
    <location>
        <begin position="138"/>
        <end position="157"/>
    </location>
</feature>